<dbReference type="Proteomes" id="UP000067399">
    <property type="component" value="Chromosome"/>
</dbReference>
<proteinExistence type="inferred from homology"/>
<keyword evidence="3 4" id="KW-0808">Transferase</keyword>
<dbReference type="NCBIfam" id="NF006618">
    <property type="entry name" value="PRK09185.1"/>
    <property type="match status" value="1"/>
</dbReference>
<evidence type="ECO:0000256" key="4">
    <source>
        <dbReference type="RuleBase" id="RU003694"/>
    </source>
</evidence>
<dbReference type="PANTHER" id="PTHR11712">
    <property type="entry name" value="POLYKETIDE SYNTHASE-RELATED"/>
    <property type="match status" value="1"/>
</dbReference>
<reference evidence="6 7" key="2">
    <citation type="journal article" date="2016" name="ISME J.">
        <title>Heterogeneous composition of key metabolic gene clusters in a vent mussel symbiont population.</title>
        <authorList>
            <person name="Ikuta T."/>
            <person name="Takaki Y."/>
            <person name="Nagai Y."/>
            <person name="Shimamura S."/>
            <person name="Tsuda M."/>
            <person name="Kawagucci S."/>
            <person name="Aoki Y."/>
            <person name="Inoue K."/>
            <person name="Teruya M."/>
            <person name="Satou K."/>
            <person name="Teruya K."/>
            <person name="Shimoji M."/>
            <person name="Tamotsu H."/>
            <person name="Hirano T."/>
            <person name="Maruyama T."/>
            <person name="Yoshida T."/>
        </authorList>
    </citation>
    <scope>NUCLEOTIDE SEQUENCE [LARGE SCALE GENOMIC DNA]</scope>
    <source>
        <strain evidence="6 7">Myojin Knoll</strain>
    </source>
</reference>
<dbReference type="SUPFAM" id="SSF53901">
    <property type="entry name" value="Thiolase-like"/>
    <property type="match status" value="2"/>
</dbReference>
<dbReference type="EMBL" id="AP013042">
    <property type="protein sequence ID" value="BAS68323.1"/>
    <property type="molecule type" value="Genomic_DNA"/>
</dbReference>
<dbReference type="InterPro" id="IPR016039">
    <property type="entry name" value="Thiolase-like"/>
</dbReference>
<dbReference type="STRING" id="1303921.BSEPE_1340"/>
<dbReference type="AlphaFoldDB" id="A0A0P0UTD9"/>
<feature type="domain" description="Ketosynthase family 3 (KS3)" evidence="5">
    <location>
        <begin position="1"/>
        <end position="391"/>
    </location>
</feature>
<keyword evidence="7" id="KW-1185">Reference proteome</keyword>
<dbReference type="Gene3D" id="3.40.47.10">
    <property type="match status" value="1"/>
</dbReference>
<dbReference type="EC" id="2.3.1.41" evidence="6"/>
<dbReference type="GO" id="GO:0005829">
    <property type="term" value="C:cytosol"/>
    <property type="evidence" value="ECO:0007669"/>
    <property type="project" value="TreeGrafter"/>
</dbReference>
<name>A0A0P0UTD9_9GAMM</name>
<comment type="similarity">
    <text evidence="2 4">Belongs to the thiolase-like superfamily. Beta-ketoacyl-ACP synthases family.</text>
</comment>
<dbReference type="Pfam" id="PF00109">
    <property type="entry name" value="ketoacyl-synt"/>
    <property type="match status" value="1"/>
</dbReference>
<dbReference type="GO" id="GO:0006633">
    <property type="term" value="P:fatty acid biosynthetic process"/>
    <property type="evidence" value="ECO:0007669"/>
    <property type="project" value="TreeGrafter"/>
</dbReference>
<evidence type="ECO:0000256" key="1">
    <source>
        <dbReference type="ARBA" id="ARBA00005189"/>
    </source>
</evidence>
<evidence type="ECO:0000313" key="7">
    <source>
        <dbReference type="Proteomes" id="UP000067399"/>
    </source>
</evidence>
<dbReference type="OrthoDB" id="9808669at2"/>
<dbReference type="CDD" id="cd00834">
    <property type="entry name" value="KAS_I_II"/>
    <property type="match status" value="1"/>
</dbReference>
<dbReference type="PROSITE" id="PS52004">
    <property type="entry name" value="KS3_2"/>
    <property type="match status" value="1"/>
</dbReference>
<dbReference type="InterPro" id="IPR020841">
    <property type="entry name" value="PKS_Beta-ketoAc_synthase_dom"/>
</dbReference>
<evidence type="ECO:0000256" key="2">
    <source>
        <dbReference type="ARBA" id="ARBA00008467"/>
    </source>
</evidence>
<dbReference type="Pfam" id="PF02801">
    <property type="entry name" value="Ketoacyl-synt_C"/>
    <property type="match status" value="1"/>
</dbReference>
<gene>
    <name evidence="6" type="ORF">BSEPE_1340</name>
</gene>
<dbReference type="InterPro" id="IPR014030">
    <property type="entry name" value="Ketoacyl_synth_N"/>
</dbReference>
<dbReference type="GO" id="GO:0004315">
    <property type="term" value="F:3-oxoacyl-[acyl-carrier-protein] synthase activity"/>
    <property type="evidence" value="ECO:0007669"/>
    <property type="project" value="UniProtKB-EC"/>
</dbReference>
<dbReference type="InterPro" id="IPR000794">
    <property type="entry name" value="Beta-ketoacyl_synthase"/>
</dbReference>
<dbReference type="SMART" id="SM00825">
    <property type="entry name" value="PKS_KS"/>
    <property type="match status" value="1"/>
</dbReference>
<protein>
    <submittedName>
        <fullName evidence="6">3-oxoacyl-[acyl-carrier-protein] synthase I</fullName>
        <ecNumber evidence="6">2.3.1.41</ecNumber>
    </submittedName>
</protein>
<dbReference type="PANTHER" id="PTHR11712:SF320">
    <property type="entry name" value="BETA-KETOACYL SYNTHASE"/>
    <property type="match status" value="1"/>
</dbReference>
<evidence type="ECO:0000259" key="5">
    <source>
        <dbReference type="PROSITE" id="PS52004"/>
    </source>
</evidence>
<comment type="pathway">
    <text evidence="1">Lipid metabolism.</text>
</comment>
<evidence type="ECO:0000256" key="3">
    <source>
        <dbReference type="ARBA" id="ARBA00022679"/>
    </source>
</evidence>
<reference evidence="6 7" key="1">
    <citation type="journal article" date="2000" name="Mar. Ecol. Prog. Ser.">
        <title>Phylogenetic characterization of endosymbionts in three hydrothermal vent mussels: influence on host distributions.</title>
        <authorList>
            <person name="Fujiwara Y."/>
            <person name="Takai K."/>
            <person name="Uematsu K."/>
            <person name="Tsuchida S."/>
            <person name="Hunt J.C."/>
            <person name="Hashimoto J."/>
        </authorList>
    </citation>
    <scope>NUCLEOTIDE SEQUENCE [LARGE SCALE GENOMIC DNA]</scope>
    <source>
        <strain evidence="6 7">Myojin Knoll</strain>
    </source>
</reference>
<keyword evidence="6" id="KW-0012">Acyltransferase</keyword>
<evidence type="ECO:0000313" key="6">
    <source>
        <dbReference type="EMBL" id="BAS68323.1"/>
    </source>
</evidence>
<sequence length="391" mass="41534">MDALQITASTLVNALGVGKGTTLEAMFNSSSGLRNVHYPGMNFNTFLGLVNSVNNVELEDPLTKFSCRNNRLAKLALDTNDFRNEVDMAIERYGKDRIGVFLGTSTSGIAETENAYIGRNEETGKLLNIDMLYTDNTSSIQRYVCRSLGLTGVGMVISTACSSSAKVFASAYRHIQAGFCDAAVVGGVDSMCLTTLYGFNALQLVSEGICRPWDKNRQGINIGEAAGFVLLEKSSGNNHIRLTGYGESNDAYHISSPHPKGAGGKMAMESALMAAGINATDINYVNLHGTATPSNDQSESIGLSTVFNSEILCSSTKGMTGHTLGAAGINEAIICILALENSIIPANINLDTVDENLPVQVLTKSVKKSLNHIMSNSFGFGGSNCSLIFSC</sequence>
<dbReference type="InterPro" id="IPR014031">
    <property type="entry name" value="Ketoacyl_synth_C"/>
</dbReference>
<accession>A0A0P0UTD9</accession>
<organism evidence="6 7">
    <name type="scientific">endosymbiont of Bathymodiolus septemdierum str. Myojin knoll</name>
    <dbReference type="NCBI Taxonomy" id="1303921"/>
    <lineage>
        <taxon>Bacteria</taxon>
        <taxon>Pseudomonadati</taxon>
        <taxon>Pseudomonadota</taxon>
        <taxon>Gammaproteobacteria</taxon>
        <taxon>sulfur-oxidizing symbionts</taxon>
    </lineage>
</organism>
<dbReference type="KEGG" id="ebh:BSEPE_1340"/>